<evidence type="ECO:0000256" key="8">
    <source>
        <dbReference type="ARBA" id="ARBA00023186"/>
    </source>
</evidence>
<comment type="subcellular location">
    <subcellularLocation>
        <location evidence="9">Cytoplasm</location>
    </subcellularLocation>
</comment>
<dbReference type="GO" id="GO:0006260">
    <property type="term" value="P:DNA replication"/>
    <property type="evidence" value="ECO:0007669"/>
    <property type="project" value="UniProtKB-KW"/>
</dbReference>
<evidence type="ECO:0000256" key="7">
    <source>
        <dbReference type="ARBA" id="ARBA00023016"/>
    </source>
</evidence>
<comment type="caution">
    <text evidence="9">Lacks conserved residue(s) required for the propagation of feature annotation.</text>
</comment>
<comment type="subunit">
    <text evidence="9">Homodimer.</text>
</comment>
<dbReference type="EMBL" id="CP006873">
    <property type="protein sequence ID" value="AID37384.1"/>
    <property type="molecule type" value="Genomic_DNA"/>
</dbReference>
<dbReference type="InterPro" id="IPR001305">
    <property type="entry name" value="HSP_DnaJ_Cys-rich_dom"/>
</dbReference>
<keyword evidence="12" id="KW-1185">Reference proteome</keyword>
<dbReference type="KEGG" id="elv:FNIIJ_082"/>
<dbReference type="GO" id="GO:0005524">
    <property type="term" value="F:ATP binding"/>
    <property type="evidence" value="ECO:0007669"/>
    <property type="project" value="InterPro"/>
</dbReference>
<dbReference type="InterPro" id="IPR036410">
    <property type="entry name" value="HSP_DnaJ_Cys-rich_dom_sf"/>
</dbReference>
<evidence type="ECO:0000313" key="11">
    <source>
        <dbReference type="EMBL" id="AID37384.1"/>
    </source>
</evidence>
<dbReference type="InterPro" id="IPR036869">
    <property type="entry name" value="J_dom_sf"/>
</dbReference>
<protein>
    <recommendedName>
        <fullName evidence="9">Chaperone protein DnaJ</fullName>
    </recommendedName>
</protein>
<evidence type="ECO:0000259" key="10">
    <source>
        <dbReference type="PROSITE" id="PS50076"/>
    </source>
</evidence>
<dbReference type="GO" id="GO:0031072">
    <property type="term" value="F:heat shock protein binding"/>
    <property type="evidence" value="ECO:0007669"/>
    <property type="project" value="InterPro"/>
</dbReference>
<evidence type="ECO:0000256" key="3">
    <source>
        <dbReference type="ARBA" id="ARBA00022723"/>
    </source>
</evidence>
<keyword evidence="1 9" id="KW-0963">Cytoplasm</keyword>
<accession>A0A068DSM2</accession>
<dbReference type="Gene3D" id="1.10.287.110">
    <property type="entry name" value="DnaJ domain"/>
    <property type="match status" value="1"/>
</dbReference>
<dbReference type="HOGENOM" id="CLU_017633_0_7_10"/>
<dbReference type="SUPFAM" id="SSF46565">
    <property type="entry name" value="Chaperone J-domain"/>
    <property type="match status" value="1"/>
</dbReference>
<comment type="cofactor">
    <cofactor evidence="9">
        <name>Zn(2+)</name>
        <dbReference type="ChEBI" id="CHEBI:29105"/>
    </cofactor>
    <text evidence="9">Binds 2 Zn(2+) ions per monomer.</text>
</comment>
<keyword evidence="3 9" id="KW-0479">Metal-binding</keyword>
<dbReference type="PRINTS" id="PR00625">
    <property type="entry name" value="JDOMAIN"/>
</dbReference>
<feature type="binding site" evidence="9">
    <location>
        <position position="159"/>
    </location>
    <ligand>
        <name>Zn(2+)</name>
        <dbReference type="ChEBI" id="CHEBI:29105"/>
        <label>2</label>
    </ligand>
</feature>
<dbReference type="SMART" id="SM00271">
    <property type="entry name" value="DnaJ"/>
    <property type="match status" value="1"/>
</dbReference>
<comment type="similarity">
    <text evidence="9">Belongs to the DnaJ family.</text>
</comment>
<comment type="function">
    <text evidence="9">Participates actively in the response to hyperosmotic and heat shock by preventing the aggregation of stress-denatured proteins and by disaggregating proteins, also in an autonomous, DnaK-independent fashion. Unfolded proteins bind initially to DnaJ; upon interaction with the DnaJ-bound protein, DnaK hydrolyzes its bound ATP, resulting in the formation of a stable complex. GrpE releases ADP from DnaK; ATP binding to DnaK triggers the release of the substrate protein, thus completing the reaction cycle. Several rounds of ATP-dependent interactions between DnaJ, DnaK and GrpE are required for fully efficient folding. Also involved, together with DnaK and GrpE, in the DNA replication of plasmids through activation of initiation proteins.</text>
</comment>
<dbReference type="Pfam" id="PF00226">
    <property type="entry name" value="DnaJ"/>
    <property type="match status" value="1"/>
</dbReference>
<feature type="binding site" evidence="9">
    <location>
        <position position="185"/>
    </location>
    <ligand>
        <name>Zn(2+)</name>
        <dbReference type="ChEBI" id="CHEBI:29105"/>
        <label>2</label>
    </ligand>
</feature>
<name>A0A068DSM2_9FLAO</name>
<dbReference type="GO" id="GO:0042026">
    <property type="term" value="P:protein refolding"/>
    <property type="evidence" value="ECO:0007669"/>
    <property type="project" value="TreeGrafter"/>
</dbReference>
<keyword evidence="6 9" id="KW-0862">Zinc</keyword>
<comment type="domain">
    <text evidence="9">The J domain is necessary and sufficient to stimulate DnaK ATPase activity. Zinc center 1 plays an important role in the autonomous, DnaK-independent chaperone activity of DnaJ. Zinc center 2 is essential for interaction with DnaK and for DnaJ activity.</text>
</comment>
<feature type="binding site" evidence="9">
    <location>
        <position position="188"/>
    </location>
    <ligand>
        <name>Zn(2+)</name>
        <dbReference type="ChEBI" id="CHEBI:29105"/>
        <label>2</label>
    </ligand>
</feature>
<dbReference type="RefSeq" id="WP_038436309.1">
    <property type="nucleotide sequence ID" value="NZ_CP006873.1"/>
</dbReference>
<dbReference type="InterPro" id="IPR012724">
    <property type="entry name" value="DnaJ"/>
</dbReference>
<dbReference type="HAMAP" id="MF_01152">
    <property type="entry name" value="DnaJ"/>
    <property type="match status" value="1"/>
</dbReference>
<dbReference type="PROSITE" id="PS50076">
    <property type="entry name" value="DNAJ_2"/>
    <property type="match status" value="1"/>
</dbReference>
<dbReference type="Pfam" id="PF00684">
    <property type="entry name" value="DnaJ_CXXCXGXG"/>
    <property type="match status" value="1"/>
</dbReference>
<gene>
    <name evidence="9 11" type="primary">dnaJ</name>
    <name evidence="11" type="ORF">FNIIJ_082</name>
</gene>
<dbReference type="Gene3D" id="2.60.260.20">
    <property type="entry name" value="Urease metallochaperone UreE, N-terminal domain"/>
    <property type="match status" value="2"/>
</dbReference>
<dbReference type="FunFam" id="2.60.260.20:FF:000005">
    <property type="entry name" value="Chaperone protein dnaJ 1, mitochondrial"/>
    <property type="match status" value="1"/>
</dbReference>
<proteinExistence type="inferred from homology"/>
<dbReference type="SUPFAM" id="SSF49493">
    <property type="entry name" value="HSP40/DnaJ peptide-binding domain"/>
    <property type="match status" value="2"/>
</dbReference>
<feature type="binding site" evidence="9">
    <location>
        <position position="162"/>
    </location>
    <ligand>
        <name>Zn(2+)</name>
        <dbReference type="ChEBI" id="CHEBI:29105"/>
        <label>2</label>
    </ligand>
</feature>
<evidence type="ECO:0000256" key="6">
    <source>
        <dbReference type="ARBA" id="ARBA00022833"/>
    </source>
</evidence>
<evidence type="ECO:0000256" key="1">
    <source>
        <dbReference type="ARBA" id="ARBA00022490"/>
    </source>
</evidence>
<dbReference type="NCBIfam" id="NF008035">
    <property type="entry name" value="PRK10767.1"/>
    <property type="match status" value="1"/>
</dbReference>
<dbReference type="PANTHER" id="PTHR43096">
    <property type="entry name" value="DNAJ HOMOLOG 1, MITOCHONDRIAL-RELATED"/>
    <property type="match status" value="1"/>
</dbReference>
<dbReference type="CDD" id="cd06257">
    <property type="entry name" value="DnaJ"/>
    <property type="match status" value="1"/>
</dbReference>
<dbReference type="CDD" id="cd10719">
    <property type="entry name" value="DnaJ_zf"/>
    <property type="match status" value="1"/>
</dbReference>
<dbReference type="FunFam" id="1.10.287.110:FF:000034">
    <property type="entry name" value="Chaperone protein DnaJ"/>
    <property type="match status" value="1"/>
</dbReference>
<dbReference type="GO" id="GO:0009408">
    <property type="term" value="P:response to heat"/>
    <property type="evidence" value="ECO:0007669"/>
    <property type="project" value="InterPro"/>
</dbReference>
<dbReference type="SUPFAM" id="SSF57938">
    <property type="entry name" value="DnaJ/Hsp40 cysteine-rich domain"/>
    <property type="match status" value="1"/>
</dbReference>
<dbReference type="STRING" id="1415657.FNIIJ_082"/>
<dbReference type="GO" id="GO:0005737">
    <property type="term" value="C:cytoplasm"/>
    <property type="evidence" value="ECO:0007669"/>
    <property type="project" value="UniProtKB-SubCell"/>
</dbReference>
<keyword evidence="4 9" id="KW-0677">Repeat</keyword>
<evidence type="ECO:0000256" key="9">
    <source>
        <dbReference type="HAMAP-Rule" id="MF_01152"/>
    </source>
</evidence>
<dbReference type="Pfam" id="PF01556">
    <property type="entry name" value="DnaJ_C"/>
    <property type="match status" value="1"/>
</dbReference>
<dbReference type="AlphaFoldDB" id="A0A068DSM2"/>
<dbReference type="GO" id="GO:0008270">
    <property type="term" value="F:zinc ion binding"/>
    <property type="evidence" value="ECO:0007669"/>
    <property type="project" value="UniProtKB-UniRule"/>
</dbReference>
<keyword evidence="5" id="KW-0863">Zinc-finger</keyword>
<evidence type="ECO:0000256" key="5">
    <source>
        <dbReference type="ARBA" id="ARBA00022771"/>
    </source>
</evidence>
<dbReference type="Proteomes" id="UP000027148">
    <property type="component" value="Chromosome"/>
</dbReference>
<evidence type="ECO:0000256" key="4">
    <source>
        <dbReference type="ARBA" id="ARBA00022737"/>
    </source>
</evidence>
<sequence length="370" mass="41481">MAKRDYYEILGVSRNASAEEIKKAYRKLAIHYHPDKNPGNKTAEEKFKEAAEAYEVLSSPEKRKKYDQFGHSSIGNTYSGGAGMNMEDIFANLGDIFGDAFEGAFSGFGFGGDPRKKRIKGSDLRIRIKLSLEEIYKGVEKKVKVRRMKMAKGVSFKICRHCKGNGQFSQITNTFLGRMQTLSTCGACQGRGKIIDHIPVGANSQGMIKEEELVKIQIPAGVTEGMQLKVAGKGNEAPFEGINGDLIALIEEMPHEKLQREGLNLHYDLDISIPESVLGTTKEVTTLVGKARITIESGTQSGKILRMKGKGIPNFEGRGYGDMLIHINVWIPKKISREQREMFEKMKEDDNFIPHKSQEKSFFDRVREMF</sequence>
<feature type="domain" description="J" evidence="10">
    <location>
        <begin position="5"/>
        <end position="70"/>
    </location>
</feature>
<dbReference type="InterPro" id="IPR008971">
    <property type="entry name" value="HSP40/DnaJ_pept-bd"/>
</dbReference>
<keyword evidence="7 9" id="KW-0346">Stress response</keyword>
<organism evidence="11 12">
    <name type="scientific">Candidatus Walczuchella monophlebidarum</name>
    <dbReference type="NCBI Taxonomy" id="1415657"/>
    <lineage>
        <taxon>Bacteria</taxon>
        <taxon>Pseudomonadati</taxon>
        <taxon>Bacteroidota</taxon>
        <taxon>Flavobacteriia</taxon>
        <taxon>Flavobacteriales</taxon>
        <taxon>Candidatus Walczuchella</taxon>
    </lineage>
</organism>
<keyword evidence="2 9" id="KW-0235">DNA replication</keyword>
<dbReference type="InterPro" id="IPR001623">
    <property type="entry name" value="DnaJ_domain"/>
</dbReference>
<keyword evidence="8 9" id="KW-0143">Chaperone</keyword>
<dbReference type="Gene3D" id="2.10.230.10">
    <property type="entry name" value="Heat shock protein DnaJ, cysteine-rich domain"/>
    <property type="match status" value="1"/>
</dbReference>
<reference evidence="11 12" key="1">
    <citation type="journal article" date="2014" name="Genome Biol. Evol.">
        <title>Genome sequence of "Candidatus Walczuchella monophlebidarum" the flavobacterial endosymbiont of Llaveia axin axin (Hemiptera: Coccoidea: Monophlebidae).</title>
        <authorList>
            <person name="Rosas-Perez T."/>
            <person name="Rosenblueth M."/>
            <person name="Rincon-Rosales R."/>
            <person name="Mora J."/>
            <person name="Martinez-Romero E."/>
        </authorList>
    </citation>
    <scope>NUCLEOTIDE SEQUENCE [LARGE SCALE GENOMIC DNA]</scope>
    <source>
        <strain evidence="11">FNIIJ</strain>
    </source>
</reference>
<dbReference type="InterPro" id="IPR002939">
    <property type="entry name" value="DnaJ_C"/>
</dbReference>
<dbReference type="GO" id="GO:0051082">
    <property type="term" value="F:unfolded protein binding"/>
    <property type="evidence" value="ECO:0007669"/>
    <property type="project" value="UniProtKB-UniRule"/>
</dbReference>
<dbReference type="PANTHER" id="PTHR43096:SF48">
    <property type="entry name" value="CHAPERONE PROTEIN DNAJ"/>
    <property type="match status" value="1"/>
</dbReference>
<dbReference type="OrthoDB" id="9779889at2"/>
<evidence type="ECO:0000313" key="12">
    <source>
        <dbReference type="Proteomes" id="UP000027148"/>
    </source>
</evidence>
<dbReference type="CDD" id="cd10747">
    <property type="entry name" value="DnaJ_C"/>
    <property type="match status" value="1"/>
</dbReference>
<evidence type="ECO:0000256" key="2">
    <source>
        <dbReference type="ARBA" id="ARBA00022705"/>
    </source>
</evidence>